<dbReference type="AlphaFoldDB" id="A0A0C3GQC7"/>
<evidence type="ECO:0000256" key="1">
    <source>
        <dbReference type="SAM" id="Phobius"/>
    </source>
</evidence>
<evidence type="ECO:0000313" key="3">
    <source>
        <dbReference type="Proteomes" id="UP000054321"/>
    </source>
</evidence>
<reference evidence="3" key="2">
    <citation type="submission" date="2015-01" db="EMBL/GenBank/DDBJ databases">
        <title>Evolutionary Origins and Diversification of the Mycorrhizal Mutualists.</title>
        <authorList>
            <consortium name="DOE Joint Genome Institute"/>
            <consortium name="Mycorrhizal Genomics Consortium"/>
            <person name="Kohler A."/>
            <person name="Kuo A."/>
            <person name="Nagy L.G."/>
            <person name="Floudas D."/>
            <person name="Copeland A."/>
            <person name="Barry K.W."/>
            <person name="Cichocki N."/>
            <person name="Veneault-Fourrey C."/>
            <person name="LaButti K."/>
            <person name="Lindquist E.A."/>
            <person name="Lipzen A."/>
            <person name="Lundell T."/>
            <person name="Morin E."/>
            <person name="Murat C."/>
            <person name="Riley R."/>
            <person name="Ohm R."/>
            <person name="Sun H."/>
            <person name="Tunlid A."/>
            <person name="Henrissat B."/>
            <person name="Grigoriev I.V."/>
            <person name="Hibbett D.S."/>
            <person name="Martin F."/>
        </authorList>
    </citation>
    <scope>NUCLEOTIDE SEQUENCE [LARGE SCALE GENOMIC DNA]</scope>
    <source>
        <strain evidence="3">Zn</strain>
    </source>
</reference>
<dbReference type="InParanoid" id="A0A0C3GQC7"/>
<name>A0A0C3GQC7_OIDMZ</name>
<keyword evidence="1" id="KW-1133">Transmembrane helix</keyword>
<gene>
    <name evidence="2" type="ORF">OIDMADRAFT_56606</name>
</gene>
<accession>A0A0C3GQC7</accession>
<reference evidence="2 3" key="1">
    <citation type="submission" date="2014-04" db="EMBL/GenBank/DDBJ databases">
        <authorList>
            <consortium name="DOE Joint Genome Institute"/>
            <person name="Kuo A."/>
            <person name="Martino E."/>
            <person name="Perotto S."/>
            <person name="Kohler A."/>
            <person name="Nagy L.G."/>
            <person name="Floudas D."/>
            <person name="Copeland A."/>
            <person name="Barry K.W."/>
            <person name="Cichocki N."/>
            <person name="Veneault-Fourrey C."/>
            <person name="LaButti K."/>
            <person name="Lindquist E.A."/>
            <person name="Lipzen A."/>
            <person name="Lundell T."/>
            <person name="Morin E."/>
            <person name="Murat C."/>
            <person name="Sun H."/>
            <person name="Tunlid A."/>
            <person name="Henrissat B."/>
            <person name="Grigoriev I.V."/>
            <person name="Hibbett D.S."/>
            <person name="Martin F."/>
            <person name="Nordberg H.P."/>
            <person name="Cantor M.N."/>
            <person name="Hua S.X."/>
        </authorList>
    </citation>
    <scope>NUCLEOTIDE SEQUENCE [LARGE SCALE GENOMIC DNA]</scope>
    <source>
        <strain evidence="2 3">Zn</strain>
    </source>
</reference>
<sequence>MSEIVGHDLQTPTTVVQGMLNNQTINCNAPDASATQSMVRLIPLILGVSVFTMIANGILAFWRRYAPLLAICAIAGTIGVTMVHTLGADEASTKAAFTNGLVNVMTYNAHDLKLEMIINTGASRIQTFRSDKVQGILRSYLQGCQDSHFVAIASRTSAVLVLMLIAVPAAAKEFGSRVRKCA</sequence>
<proteinExistence type="predicted"/>
<feature type="transmembrane region" description="Helical" evidence="1">
    <location>
        <begin position="41"/>
        <end position="61"/>
    </location>
</feature>
<dbReference type="Proteomes" id="UP000054321">
    <property type="component" value="Unassembled WGS sequence"/>
</dbReference>
<dbReference type="HOGENOM" id="CLU_1482413_0_0_1"/>
<feature type="transmembrane region" description="Helical" evidence="1">
    <location>
        <begin position="68"/>
        <end position="87"/>
    </location>
</feature>
<keyword evidence="1" id="KW-0812">Transmembrane</keyword>
<organism evidence="2 3">
    <name type="scientific">Oidiodendron maius (strain Zn)</name>
    <dbReference type="NCBI Taxonomy" id="913774"/>
    <lineage>
        <taxon>Eukaryota</taxon>
        <taxon>Fungi</taxon>
        <taxon>Dikarya</taxon>
        <taxon>Ascomycota</taxon>
        <taxon>Pezizomycotina</taxon>
        <taxon>Leotiomycetes</taxon>
        <taxon>Leotiomycetes incertae sedis</taxon>
        <taxon>Myxotrichaceae</taxon>
        <taxon>Oidiodendron</taxon>
    </lineage>
</organism>
<evidence type="ECO:0000313" key="2">
    <source>
        <dbReference type="EMBL" id="KIM98230.1"/>
    </source>
</evidence>
<keyword evidence="3" id="KW-1185">Reference proteome</keyword>
<protein>
    <submittedName>
        <fullName evidence="2">Uncharacterized protein</fullName>
    </submittedName>
</protein>
<dbReference type="EMBL" id="KN832880">
    <property type="protein sequence ID" value="KIM98230.1"/>
    <property type="molecule type" value="Genomic_DNA"/>
</dbReference>
<keyword evidence="1" id="KW-0472">Membrane</keyword>
<feature type="transmembrane region" description="Helical" evidence="1">
    <location>
        <begin position="149"/>
        <end position="170"/>
    </location>
</feature>